<dbReference type="InterPro" id="IPR011335">
    <property type="entry name" value="Restrct_endonuc-II-like"/>
</dbReference>
<dbReference type="KEGG" id="mcit:NCTC10181_00517"/>
<accession>A0A449B223</accession>
<proteinExistence type="predicted"/>
<organism evidence="2 3">
    <name type="scientific">Mycoplasmopsis citelli</name>
    <dbReference type="NCBI Taxonomy" id="171281"/>
    <lineage>
        <taxon>Bacteria</taxon>
        <taxon>Bacillati</taxon>
        <taxon>Mycoplasmatota</taxon>
        <taxon>Mycoplasmoidales</taxon>
        <taxon>Metamycoplasmataceae</taxon>
        <taxon>Mycoplasmopsis</taxon>
    </lineage>
</organism>
<sequence>MRFKLKTTKLQDYKKIIKMERNKFFDAPFDLAYKNFVNLGYDKKTRRFFKENASEIVENLRSSCWKDFLNTEKKFNIKMFNVLINQKYANSLFPNEAITNFLNEYSDYIYELILSNTQSRRSRAGKEFESIIELLLMGAEIKFESQGILTIDRFTKKEMGKMIDLVLPGVIEFNIDKTNIIIISAKTTLRERWQEVVEEMSRTGAKEIILATLDEKINEKLFTFLSEKNIKIATTKKIKEDKYKNNSIVLTFEDLIKRGLRNMEKWKNYKFNSDKKELIKNLYIKQIEKHRDHKFVVDFYKDKLNE</sequence>
<dbReference type="REBASE" id="298087">
    <property type="entry name" value="Mci10181ORF518P"/>
</dbReference>
<dbReference type="InterPro" id="IPR015109">
    <property type="entry name" value="Restrct_endonuc_II_EcoRII_C"/>
</dbReference>
<dbReference type="Pfam" id="PF09019">
    <property type="entry name" value="EcoRII-C"/>
    <property type="match status" value="1"/>
</dbReference>
<evidence type="ECO:0000259" key="1">
    <source>
        <dbReference type="Pfam" id="PF09019"/>
    </source>
</evidence>
<feature type="domain" description="Restriction endonuclease type II EcoRII C-terminal" evidence="1">
    <location>
        <begin position="107"/>
        <end position="256"/>
    </location>
</feature>
<dbReference type="GO" id="GO:0009307">
    <property type="term" value="P:DNA restriction-modification system"/>
    <property type="evidence" value="ECO:0007669"/>
    <property type="project" value="InterPro"/>
</dbReference>
<name>A0A449B223_9BACT</name>
<dbReference type="Gene3D" id="3.40.91.80">
    <property type="match status" value="1"/>
</dbReference>
<dbReference type="InterPro" id="IPR038365">
    <property type="entry name" value="EcoRII_C_sf"/>
</dbReference>
<keyword evidence="2" id="KW-0255">Endonuclease</keyword>
<dbReference type="SUPFAM" id="SSF52980">
    <property type="entry name" value="Restriction endonuclease-like"/>
    <property type="match status" value="1"/>
</dbReference>
<dbReference type="GO" id="GO:0003677">
    <property type="term" value="F:DNA binding"/>
    <property type="evidence" value="ECO:0007669"/>
    <property type="project" value="InterPro"/>
</dbReference>
<keyword evidence="3" id="KW-1185">Reference proteome</keyword>
<dbReference type="OrthoDB" id="9797574at2"/>
<gene>
    <name evidence="2" type="ORF">NCTC10181_00517</name>
</gene>
<dbReference type="Proteomes" id="UP000290985">
    <property type="component" value="Chromosome"/>
</dbReference>
<dbReference type="CDD" id="cd22320">
    <property type="entry name" value="Ecl18kI-like"/>
    <property type="match status" value="1"/>
</dbReference>
<reference evidence="2 3" key="1">
    <citation type="submission" date="2019-01" db="EMBL/GenBank/DDBJ databases">
        <authorList>
            <consortium name="Pathogen Informatics"/>
        </authorList>
    </citation>
    <scope>NUCLEOTIDE SEQUENCE [LARGE SCALE GENOMIC DNA]</scope>
    <source>
        <strain evidence="2 3">NCTC10181</strain>
    </source>
</reference>
<dbReference type="EMBL" id="LR215036">
    <property type="protein sequence ID" value="VEU74659.1"/>
    <property type="molecule type" value="Genomic_DNA"/>
</dbReference>
<keyword evidence="2" id="KW-0540">Nuclease</keyword>
<keyword evidence="2" id="KW-0378">Hydrolase</keyword>
<evidence type="ECO:0000313" key="3">
    <source>
        <dbReference type="Proteomes" id="UP000290985"/>
    </source>
</evidence>
<dbReference type="GO" id="GO:0009036">
    <property type="term" value="F:type II site-specific deoxyribonuclease activity"/>
    <property type="evidence" value="ECO:0007669"/>
    <property type="project" value="InterPro"/>
</dbReference>
<evidence type="ECO:0000313" key="2">
    <source>
        <dbReference type="EMBL" id="VEU74659.1"/>
    </source>
</evidence>
<protein>
    <submittedName>
        <fullName evidence="2">Restriction endonuclease-like domain-containing protein</fullName>
    </submittedName>
</protein>
<dbReference type="AlphaFoldDB" id="A0A449B223"/>